<accession>A0AAV5JZ90</accession>
<proteinExistence type="predicted"/>
<feature type="signal peptide" evidence="1">
    <location>
        <begin position="1"/>
        <end position="15"/>
    </location>
</feature>
<comment type="caution">
    <text evidence="2">The sequence shown here is derived from an EMBL/GenBank/DDBJ whole genome shotgun (WGS) entry which is preliminary data.</text>
</comment>
<dbReference type="AlphaFoldDB" id="A0AAV5JZ90"/>
<dbReference type="Proteomes" id="UP001054252">
    <property type="component" value="Unassembled WGS sequence"/>
</dbReference>
<feature type="chain" id="PRO_5043450536" evidence="1">
    <location>
        <begin position="16"/>
        <end position="58"/>
    </location>
</feature>
<keyword evidence="1" id="KW-0732">Signal</keyword>
<protein>
    <submittedName>
        <fullName evidence="2">Uncharacterized protein</fullName>
    </submittedName>
</protein>
<dbReference type="EMBL" id="BPVZ01000044">
    <property type="protein sequence ID" value="GKV16020.1"/>
    <property type="molecule type" value="Genomic_DNA"/>
</dbReference>
<organism evidence="2 3">
    <name type="scientific">Rubroshorea leprosula</name>
    <dbReference type="NCBI Taxonomy" id="152421"/>
    <lineage>
        <taxon>Eukaryota</taxon>
        <taxon>Viridiplantae</taxon>
        <taxon>Streptophyta</taxon>
        <taxon>Embryophyta</taxon>
        <taxon>Tracheophyta</taxon>
        <taxon>Spermatophyta</taxon>
        <taxon>Magnoliopsida</taxon>
        <taxon>eudicotyledons</taxon>
        <taxon>Gunneridae</taxon>
        <taxon>Pentapetalae</taxon>
        <taxon>rosids</taxon>
        <taxon>malvids</taxon>
        <taxon>Malvales</taxon>
        <taxon>Dipterocarpaceae</taxon>
        <taxon>Rubroshorea</taxon>
    </lineage>
</organism>
<keyword evidence="3" id="KW-1185">Reference proteome</keyword>
<name>A0AAV5JZ90_9ROSI</name>
<sequence length="58" mass="6627">MGWNFQRKGGVTGALILRLVVFRPGEWIPPEEFIRLSLGFVGIIENTRTDDHGFLNRV</sequence>
<evidence type="ECO:0000256" key="1">
    <source>
        <dbReference type="SAM" id="SignalP"/>
    </source>
</evidence>
<gene>
    <name evidence="2" type="ORF">SLEP1_g26733</name>
</gene>
<evidence type="ECO:0000313" key="2">
    <source>
        <dbReference type="EMBL" id="GKV16020.1"/>
    </source>
</evidence>
<evidence type="ECO:0000313" key="3">
    <source>
        <dbReference type="Proteomes" id="UP001054252"/>
    </source>
</evidence>
<reference evidence="2 3" key="1">
    <citation type="journal article" date="2021" name="Commun. Biol.">
        <title>The genome of Shorea leprosula (Dipterocarpaceae) highlights the ecological relevance of drought in aseasonal tropical rainforests.</title>
        <authorList>
            <person name="Ng K.K.S."/>
            <person name="Kobayashi M.J."/>
            <person name="Fawcett J.A."/>
            <person name="Hatakeyama M."/>
            <person name="Paape T."/>
            <person name="Ng C.H."/>
            <person name="Ang C.C."/>
            <person name="Tnah L.H."/>
            <person name="Lee C.T."/>
            <person name="Nishiyama T."/>
            <person name="Sese J."/>
            <person name="O'Brien M.J."/>
            <person name="Copetti D."/>
            <person name="Mohd Noor M.I."/>
            <person name="Ong R.C."/>
            <person name="Putra M."/>
            <person name="Sireger I.Z."/>
            <person name="Indrioko S."/>
            <person name="Kosugi Y."/>
            <person name="Izuno A."/>
            <person name="Isagi Y."/>
            <person name="Lee S.L."/>
            <person name="Shimizu K.K."/>
        </authorList>
    </citation>
    <scope>NUCLEOTIDE SEQUENCE [LARGE SCALE GENOMIC DNA]</scope>
    <source>
        <strain evidence="2">214</strain>
    </source>
</reference>